<dbReference type="SUPFAM" id="SSF53756">
    <property type="entry name" value="UDP-Glycosyltransferase/glycogen phosphorylase"/>
    <property type="match status" value="1"/>
</dbReference>
<dbReference type="PANTHER" id="PTHR12526:SF572">
    <property type="entry name" value="BLL5144 PROTEIN"/>
    <property type="match status" value="1"/>
</dbReference>
<reference evidence="4 5" key="1">
    <citation type="submission" date="2011-12" db="EMBL/GenBank/DDBJ databases">
        <title>Complete sequence of Mycobacterium rhodesiae NBB3.</title>
        <authorList>
            <consortium name="US DOE Joint Genome Institute"/>
            <person name="Lucas S."/>
            <person name="Han J."/>
            <person name="Lapidus A."/>
            <person name="Cheng J.-F."/>
            <person name="Goodwin L."/>
            <person name="Pitluck S."/>
            <person name="Peters L."/>
            <person name="Mikhailova N."/>
            <person name="Gu W."/>
            <person name="Detter J.C."/>
            <person name="Han C."/>
            <person name="Tapia R."/>
            <person name="Land M."/>
            <person name="Hauser L."/>
            <person name="Kyrpides N."/>
            <person name="Ivanova N."/>
            <person name="Pagani I."/>
            <person name="Mattes T."/>
            <person name="Holmes A."/>
            <person name="Rutledge P."/>
            <person name="Paulsen I."/>
            <person name="Coleman N."/>
            <person name="Woyke T."/>
        </authorList>
    </citation>
    <scope>NUCLEOTIDE SEQUENCE [LARGE SCALE GENOMIC DNA]</scope>
    <source>
        <strain evidence="4 5">NBB3</strain>
    </source>
</reference>
<dbReference type="RefSeq" id="WP_014209267.1">
    <property type="nucleotide sequence ID" value="NC_016604.1"/>
</dbReference>
<keyword evidence="1" id="KW-0328">Glycosyltransferase</keyword>
<sequence length="397" mass="41637">MKLLSPIPFLSNPTVGQPFSDPPSFGILTTHPPTACGLATFSAALATGLSADGSEVSVVRVADGSPPSRAVGSSARVVGELIADSPVSVSAASELLNHSDVAIIQHEYGIYGGTDGDDVIDVIERLRVPSIVIAHTVLKDPTAHQRSVLRAVAAAADRVVVMSEAASERLSVNFDVTRRKIVTIPHGATVPKTVAAKHWSRPTLLTWGLLGPGKGIERVIDAMGSLGHLPGRPRYLIAGRTHPKVLAAQGETYRNRCIDQARRIGVADSVAFDSDYRDVASLNALAQSASVVVLPYDSTDQVTSGVLVDAIASGRPVVATAFPHANELLASGAGIVVDHDDPDALVAALRRVITDPRVAGSMAAEARRLAPTMSWRVVAGAYQRLAQRVLAERPALV</sequence>
<dbReference type="Gene3D" id="3.40.50.2000">
    <property type="entry name" value="Glycogen Phosphorylase B"/>
    <property type="match status" value="2"/>
</dbReference>
<dbReference type="Pfam" id="PF13692">
    <property type="entry name" value="Glyco_trans_1_4"/>
    <property type="match status" value="1"/>
</dbReference>
<evidence type="ECO:0000313" key="4">
    <source>
        <dbReference type="EMBL" id="AEV71452.1"/>
    </source>
</evidence>
<evidence type="ECO:0000259" key="3">
    <source>
        <dbReference type="Pfam" id="PF13439"/>
    </source>
</evidence>
<organism evidence="4 5">
    <name type="scientific">Mycolicibacterium rhodesiae (strain NBB3)</name>
    <name type="common">Mycobacterium rhodesiae</name>
    <dbReference type="NCBI Taxonomy" id="710685"/>
    <lineage>
        <taxon>Bacteria</taxon>
        <taxon>Bacillati</taxon>
        <taxon>Actinomycetota</taxon>
        <taxon>Actinomycetes</taxon>
        <taxon>Mycobacteriales</taxon>
        <taxon>Mycobacteriaceae</taxon>
        <taxon>Mycolicibacterium</taxon>
    </lineage>
</organism>
<name>G8RRL1_MYCRN</name>
<dbReference type="InterPro" id="IPR028098">
    <property type="entry name" value="Glyco_trans_4-like_N"/>
</dbReference>
<protein>
    <submittedName>
        <fullName evidence="4">Glycosyltransferase</fullName>
    </submittedName>
</protein>
<dbReference type="HOGENOM" id="CLU_009583_14_4_11"/>
<accession>G8RRL1</accession>
<dbReference type="eggNOG" id="COG0438">
    <property type="taxonomic scope" value="Bacteria"/>
</dbReference>
<gene>
    <name evidence="4" type="ordered locus">MycrhN_0821</name>
</gene>
<dbReference type="EMBL" id="CP003169">
    <property type="protein sequence ID" value="AEV71452.1"/>
    <property type="molecule type" value="Genomic_DNA"/>
</dbReference>
<evidence type="ECO:0000313" key="5">
    <source>
        <dbReference type="Proteomes" id="UP000005442"/>
    </source>
</evidence>
<keyword evidence="2 4" id="KW-0808">Transferase</keyword>
<dbReference type="Proteomes" id="UP000005442">
    <property type="component" value="Chromosome"/>
</dbReference>
<evidence type="ECO:0000256" key="1">
    <source>
        <dbReference type="ARBA" id="ARBA00022676"/>
    </source>
</evidence>
<dbReference type="Pfam" id="PF13439">
    <property type="entry name" value="Glyco_transf_4"/>
    <property type="match status" value="1"/>
</dbReference>
<dbReference type="KEGG" id="mrh:MycrhN_0821"/>
<dbReference type="AlphaFoldDB" id="G8RRL1"/>
<proteinExistence type="predicted"/>
<dbReference type="PATRIC" id="fig|710685.3.peg.827"/>
<evidence type="ECO:0000256" key="2">
    <source>
        <dbReference type="ARBA" id="ARBA00022679"/>
    </source>
</evidence>
<dbReference type="GO" id="GO:0016757">
    <property type="term" value="F:glycosyltransferase activity"/>
    <property type="evidence" value="ECO:0007669"/>
    <property type="project" value="UniProtKB-KW"/>
</dbReference>
<keyword evidence="5" id="KW-1185">Reference proteome</keyword>
<feature type="domain" description="Glycosyltransferase subfamily 4-like N-terminal" evidence="3">
    <location>
        <begin position="37"/>
        <end position="187"/>
    </location>
</feature>
<dbReference type="PANTHER" id="PTHR12526">
    <property type="entry name" value="GLYCOSYLTRANSFERASE"/>
    <property type="match status" value="1"/>
</dbReference>
<dbReference type="STRING" id="710685.MycrhN_0821"/>